<proteinExistence type="predicted"/>
<reference evidence="6" key="1">
    <citation type="submission" date="2009-10" db="EMBL/GenBank/DDBJ databases">
        <title>Diversity of trophic interactions inside an arsenic-rich microbial ecosystem.</title>
        <authorList>
            <person name="Bertin P.N."/>
            <person name="Heinrich-Salmeron A."/>
            <person name="Pelletier E."/>
            <person name="Goulhen-Chollet F."/>
            <person name="Arsene-Ploetze F."/>
            <person name="Gallien S."/>
            <person name="Calteau A."/>
            <person name="Vallenet D."/>
            <person name="Casiot C."/>
            <person name="Chane-Woon-Ming B."/>
            <person name="Giloteaux L."/>
            <person name="Barakat M."/>
            <person name="Bonnefoy V."/>
            <person name="Bruneel O."/>
            <person name="Chandler M."/>
            <person name="Cleiss J."/>
            <person name="Duran R."/>
            <person name="Elbaz-Poulichet F."/>
            <person name="Fonknechten N."/>
            <person name="Lauga B."/>
            <person name="Mornico D."/>
            <person name="Ortet P."/>
            <person name="Schaeffer C."/>
            <person name="Siguier P."/>
            <person name="Alexander Thil Smith A."/>
            <person name="Van Dorsselaer A."/>
            <person name="Weissenbach J."/>
            <person name="Medigue C."/>
            <person name="Le Paslier D."/>
        </authorList>
    </citation>
    <scope>NUCLEOTIDE SEQUENCE</scope>
</reference>
<dbReference type="Gene3D" id="1.10.287.470">
    <property type="entry name" value="Helix hairpin bin"/>
    <property type="match status" value="1"/>
</dbReference>
<protein>
    <submittedName>
        <fullName evidence="6">Putative Secretion protein HlyD</fullName>
    </submittedName>
</protein>
<dbReference type="Pfam" id="PF25973">
    <property type="entry name" value="BSH_CzcB"/>
    <property type="match status" value="1"/>
</dbReference>
<feature type="domain" description="CusB-like beta-barrel" evidence="3">
    <location>
        <begin position="333"/>
        <end position="403"/>
    </location>
</feature>
<comment type="caution">
    <text evidence="6">The sequence shown here is derived from an EMBL/GenBank/DDBJ whole genome shotgun (WGS) entry which is preliminary data.</text>
</comment>
<dbReference type="PANTHER" id="PTHR30469">
    <property type="entry name" value="MULTIDRUG RESISTANCE PROTEIN MDTA"/>
    <property type="match status" value="1"/>
</dbReference>
<feature type="domain" description="YknX-like C-terminal permuted SH3-like" evidence="5">
    <location>
        <begin position="417"/>
        <end position="476"/>
    </location>
</feature>
<evidence type="ECO:0000256" key="2">
    <source>
        <dbReference type="SAM" id="Phobius"/>
    </source>
</evidence>
<dbReference type="GO" id="GO:0015562">
    <property type="term" value="F:efflux transmembrane transporter activity"/>
    <property type="evidence" value="ECO:0007669"/>
    <property type="project" value="TreeGrafter"/>
</dbReference>
<keyword evidence="2" id="KW-0812">Transmembrane</keyword>
<dbReference type="InterPro" id="IPR058637">
    <property type="entry name" value="YknX-like_C"/>
</dbReference>
<dbReference type="EMBL" id="CABQ01000185">
    <property type="protein sequence ID" value="CBI08130.1"/>
    <property type="molecule type" value="Genomic_DNA"/>
</dbReference>
<feature type="region of interest" description="Disordered" evidence="1">
    <location>
        <begin position="1"/>
        <end position="54"/>
    </location>
</feature>
<dbReference type="Gene3D" id="2.40.30.170">
    <property type="match status" value="1"/>
</dbReference>
<name>E6QLK9_9ZZZZ</name>
<dbReference type="InterPro" id="IPR058647">
    <property type="entry name" value="BSH_CzcB-like"/>
</dbReference>
<dbReference type="GO" id="GO:1990281">
    <property type="term" value="C:efflux pump complex"/>
    <property type="evidence" value="ECO:0007669"/>
    <property type="project" value="TreeGrafter"/>
</dbReference>
<dbReference type="PANTHER" id="PTHR30469:SF37">
    <property type="entry name" value="RAGD PROTEIN"/>
    <property type="match status" value="1"/>
</dbReference>
<dbReference type="SUPFAM" id="SSF111369">
    <property type="entry name" value="HlyD-like secretion proteins"/>
    <property type="match status" value="1"/>
</dbReference>
<keyword evidence="2" id="KW-0472">Membrane</keyword>
<feature type="transmembrane region" description="Helical" evidence="2">
    <location>
        <begin position="78"/>
        <end position="98"/>
    </location>
</feature>
<accession>E6QLK9</accession>
<feature type="domain" description="CzcB-like barrel-sandwich hybrid" evidence="4">
    <location>
        <begin position="147"/>
        <end position="291"/>
    </location>
</feature>
<dbReference type="Pfam" id="PF25989">
    <property type="entry name" value="YknX_C"/>
    <property type="match status" value="1"/>
</dbReference>
<evidence type="ECO:0000313" key="6">
    <source>
        <dbReference type="EMBL" id="CBI08130.1"/>
    </source>
</evidence>
<dbReference type="Pfam" id="PF25954">
    <property type="entry name" value="Beta-barrel_RND_2"/>
    <property type="match status" value="1"/>
</dbReference>
<evidence type="ECO:0000259" key="5">
    <source>
        <dbReference type="Pfam" id="PF25989"/>
    </source>
</evidence>
<dbReference type="InterPro" id="IPR058792">
    <property type="entry name" value="Beta-barrel_RND_2"/>
</dbReference>
<dbReference type="Gene3D" id="2.40.420.20">
    <property type="match status" value="1"/>
</dbReference>
<gene>
    <name evidence="6" type="ORF">CARN6_1563</name>
</gene>
<feature type="compositionally biased region" description="Basic and acidic residues" evidence="1">
    <location>
        <begin position="32"/>
        <end position="49"/>
    </location>
</feature>
<evidence type="ECO:0000259" key="4">
    <source>
        <dbReference type="Pfam" id="PF25973"/>
    </source>
</evidence>
<dbReference type="Gene3D" id="2.40.50.100">
    <property type="match status" value="1"/>
</dbReference>
<dbReference type="AlphaFoldDB" id="E6QLK9"/>
<organism evidence="6">
    <name type="scientific">mine drainage metagenome</name>
    <dbReference type="NCBI Taxonomy" id="410659"/>
    <lineage>
        <taxon>unclassified sequences</taxon>
        <taxon>metagenomes</taxon>
        <taxon>ecological metagenomes</taxon>
    </lineage>
</organism>
<sequence length="487" mass="51081">MSEELVHDAPQASEDNAGNAPAPAIAKVSKSGAERADEPPANVEDKAPEAPELPATDYFASPAEIAPLRGGASHIRRAWPYLLAGVVIIAAVVFLGVLPRLKLKKETAARAVAAKDALPVVDVAIVRRSSAVQQLTLPGTVTPSISVHIFGQASGYLKARYVDIGDRVHRGQLLAVISSPDLDAIVIQQRSLVQESKDFLKRERTQESLARVTYDRIHVLAVDGVLSQQDNDVALAALLAASANVQSAQNAVGAANGSLQHATSMAAFEEVRSPIDGTVTARNVEVGSFISAIGAGQGNGPAPAAGSGAPPTGGAQGGELFEVADLRDLHVFVAVPEQDAIYMGTGPKAVLIFSEMPGERFDAKIIRSTDSLSQQTRTLLMEMKVADPKHRLRPGMYATVQLGFDALDPGILVSGSSLITLANGVFVAVVKDNVIHMHKVQMGRDLGTEVYVTTGLNDGDAVVLNPTDAVQDGVHVVAKATPKGVER</sequence>
<keyword evidence="2" id="KW-1133">Transmembrane helix</keyword>
<evidence type="ECO:0000259" key="3">
    <source>
        <dbReference type="Pfam" id="PF25954"/>
    </source>
</evidence>
<evidence type="ECO:0000256" key="1">
    <source>
        <dbReference type="SAM" id="MobiDB-lite"/>
    </source>
</evidence>